<reference evidence="1 2" key="1">
    <citation type="submission" date="2018-12" db="EMBL/GenBank/DDBJ databases">
        <title>Lysinibacillus antri sp. nov., isolated from a cave soil.</title>
        <authorList>
            <person name="Narsing Rao M.P."/>
            <person name="Zhang H."/>
            <person name="Dong Z.-Y."/>
            <person name="Niu X.-K."/>
            <person name="Zhang K."/>
            <person name="Fang B.-Z."/>
            <person name="Kang Y.-Q."/>
            <person name="Xiao M."/>
            <person name="Li W.-J."/>
        </authorList>
    </citation>
    <scope>NUCLEOTIDE SEQUENCE [LARGE SCALE GENOMIC DNA]</scope>
    <source>
        <strain evidence="1 2">SYSU K30002</strain>
    </source>
</reference>
<evidence type="ECO:0000313" key="1">
    <source>
        <dbReference type="EMBL" id="RUL52127.1"/>
    </source>
</evidence>
<accession>A0A3S0P3Z7</accession>
<evidence type="ECO:0000313" key="2">
    <source>
        <dbReference type="Proteomes" id="UP000287910"/>
    </source>
</evidence>
<sequence length="218" mass="25028">MLQTIGSSDITKVWQTQNTGKSSNYTVQNIENEEIQEAPKTVKVNGVEYNSEDVERWDSYIKNLHPTFLAFGIVATEGSGTEAVPAGTTSIHFYDFCSMLERGEIISPDNVRSGEMSYENAHWKERLELATFDNGQRDEIKSGKILEIINRCYELGMMSSNNNLILPDELSKIRLNKKFEEQQSILHKPHLQNLEVRKKSIEQFYKSKQIRNAYQNSI</sequence>
<organism evidence="1 2">
    <name type="scientific">Lysinibacillus antri</name>
    <dbReference type="NCBI Taxonomy" id="2498145"/>
    <lineage>
        <taxon>Bacteria</taxon>
        <taxon>Bacillati</taxon>
        <taxon>Bacillota</taxon>
        <taxon>Bacilli</taxon>
        <taxon>Bacillales</taxon>
        <taxon>Bacillaceae</taxon>
        <taxon>Lysinibacillus</taxon>
    </lineage>
</organism>
<dbReference type="Proteomes" id="UP000287910">
    <property type="component" value="Unassembled WGS sequence"/>
</dbReference>
<dbReference type="AlphaFoldDB" id="A0A3S0P3Z7"/>
<keyword evidence="2" id="KW-1185">Reference proteome</keyword>
<name>A0A3S0P3Z7_9BACI</name>
<protein>
    <submittedName>
        <fullName evidence="1">Uncharacterized protein</fullName>
    </submittedName>
</protein>
<comment type="caution">
    <text evidence="1">The sequence shown here is derived from an EMBL/GenBank/DDBJ whole genome shotgun (WGS) entry which is preliminary data.</text>
</comment>
<dbReference type="EMBL" id="RYYR01000011">
    <property type="protein sequence ID" value="RUL52127.1"/>
    <property type="molecule type" value="Genomic_DNA"/>
</dbReference>
<dbReference type="RefSeq" id="WP_126658975.1">
    <property type="nucleotide sequence ID" value="NZ_RYYR01000011.1"/>
</dbReference>
<gene>
    <name evidence="1" type="ORF">EK386_09740</name>
</gene>
<proteinExistence type="predicted"/>